<sequence length="463" mass="48189">MSSPTKNRPATAADAPPSRRPGGLGTRHLTMIGLGGAIGAGLFVGSGAGIALAGPGVLISFLAAGLLAVLVMRMMGEMSVALPASGSFSAHAERALGSWAGFTVGWLYWALISVVLAIEATGAAVIVHGWVPGVATWVWVLVFMAGLTVSNLAAVRMFGEFEFWFAVLKVVAIVAFLVLGALAVAGALPGEGAIGLDNLTAHGGFLPRGWDGVLSGLLAVVFAFGGMEIVTLAAAESEDPARGLSSAMRSVVWRLLVFYVGSVAVIVLVLPWNDSKVGASPFVAVLEHIGLPAAAQVMNVVLLAALLSALNANLYAASRMVYSLAERGEAPKALRARSASGVPRRAVLVSVTFGFVSVLLNIWWPDSVFLWMLNAVGAIALVVWIAVAVSQLRLRAQLEREAPERLKLRMWGFPGLTILSLVAMGAVLVLLVVDDASRPQVIGTGVLTAVVLAIGVLRQRRRG</sequence>
<evidence type="ECO:0000256" key="8">
    <source>
        <dbReference type="SAM" id="Phobius"/>
    </source>
</evidence>
<comment type="subcellular location">
    <subcellularLocation>
        <location evidence="1">Membrane</location>
        <topology evidence="1">Multi-pass membrane protein</topology>
    </subcellularLocation>
</comment>
<organism evidence="10 11">
    <name type="scientific">Streptomyces castrisilvae</name>
    <dbReference type="NCBI Taxonomy" id="3033811"/>
    <lineage>
        <taxon>Bacteria</taxon>
        <taxon>Bacillati</taxon>
        <taxon>Actinomycetota</taxon>
        <taxon>Actinomycetes</taxon>
        <taxon>Kitasatosporales</taxon>
        <taxon>Streptomycetaceae</taxon>
        <taxon>Streptomyces</taxon>
    </lineage>
</organism>
<evidence type="ECO:0000256" key="1">
    <source>
        <dbReference type="ARBA" id="ARBA00004141"/>
    </source>
</evidence>
<feature type="transmembrane region" description="Helical" evidence="8">
    <location>
        <begin position="439"/>
        <end position="457"/>
    </location>
</feature>
<feature type="transmembrane region" description="Helical" evidence="8">
    <location>
        <begin position="370"/>
        <end position="389"/>
    </location>
</feature>
<evidence type="ECO:0000256" key="7">
    <source>
        <dbReference type="SAM" id="MobiDB-lite"/>
    </source>
</evidence>
<evidence type="ECO:0000256" key="6">
    <source>
        <dbReference type="ARBA" id="ARBA00023136"/>
    </source>
</evidence>
<evidence type="ECO:0000256" key="3">
    <source>
        <dbReference type="ARBA" id="ARBA00022692"/>
    </source>
</evidence>
<feature type="region of interest" description="Disordered" evidence="7">
    <location>
        <begin position="1"/>
        <end position="23"/>
    </location>
</feature>
<feature type="transmembrane region" description="Helical" evidence="8">
    <location>
        <begin position="166"/>
        <end position="188"/>
    </location>
</feature>
<dbReference type="RefSeq" id="WP_306059232.1">
    <property type="nucleotide sequence ID" value="NZ_CP120997.1"/>
</dbReference>
<keyword evidence="6 8" id="KW-0472">Membrane</keyword>
<keyword evidence="3 8" id="KW-0812">Transmembrane</keyword>
<feature type="transmembrane region" description="Helical" evidence="8">
    <location>
        <begin position="410"/>
        <end position="433"/>
    </location>
</feature>
<dbReference type="PANTHER" id="PTHR43495">
    <property type="entry name" value="GABA PERMEASE"/>
    <property type="match status" value="1"/>
</dbReference>
<dbReference type="Gene3D" id="1.20.1740.10">
    <property type="entry name" value="Amino acid/polyamine transporter I"/>
    <property type="match status" value="1"/>
</dbReference>
<dbReference type="InterPro" id="IPR004840">
    <property type="entry name" value="Amino_acid_permease_CS"/>
</dbReference>
<dbReference type="InterPro" id="IPR004841">
    <property type="entry name" value="AA-permease/SLC12A_dom"/>
</dbReference>
<evidence type="ECO:0000256" key="5">
    <source>
        <dbReference type="ARBA" id="ARBA00022989"/>
    </source>
</evidence>
<feature type="domain" description="Amino acid permease/ SLC12A" evidence="9">
    <location>
        <begin position="28"/>
        <end position="444"/>
    </location>
</feature>
<dbReference type="PROSITE" id="PS00218">
    <property type="entry name" value="AMINO_ACID_PERMEASE_1"/>
    <property type="match status" value="1"/>
</dbReference>
<evidence type="ECO:0000313" key="10">
    <source>
        <dbReference type="EMBL" id="WLQ37219.1"/>
    </source>
</evidence>
<feature type="transmembrane region" description="Helical" evidence="8">
    <location>
        <begin position="293"/>
        <end position="317"/>
    </location>
</feature>
<keyword evidence="4" id="KW-0029">Amino-acid transport</keyword>
<protein>
    <submittedName>
        <fullName evidence="10">Amino acid permease</fullName>
    </submittedName>
</protein>
<feature type="transmembrane region" description="Helical" evidence="8">
    <location>
        <begin position="57"/>
        <end position="75"/>
    </location>
</feature>
<dbReference type="PANTHER" id="PTHR43495:SF5">
    <property type="entry name" value="GAMMA-AMINOBUTYRIC ACID PERMEASE"/>
    <property type="match status" value="1"/>
</dbReference>
<evidence type="ECO:0000313" key="11">
    <source>
        <dbReference type="Proteomes" id="UP001239522"/>
    </source>
</evidence>
<name>A0ABY9HS80_9ACTN</name>
<feature type="transmembrane region" description="Helical" evidence="8">
    <location>
        <begin position="256"/>
        <end position="273"/>
    </location>
</feature>
<reference evidence="10 11" key="1">
    <citation type="submission" date="2023-03" db="EMBL/GenBank/DDBJ databases">
        <title>Isolation and description of six Streptomyces strains from soil environments, able to metabolize different microbial glucans.</title>
        <authorList>
            <person name="Widen T."/>
            <person name="Larsbrink J."/>
        </authorList>
    </citation>
    <scope>NUCLEOTIDE SEQUENCE [LARGE SCALE GENOMIC DNA]</scope>
    <source>
        <strain evidence="10 11">Mut1</strain>
    </source>
</reference>
<dbReference type="Pfam" id="PF00324">
    <property type="entry name" value="AA_permease"/>
    <property type="match status" value="1"/>
</dbReference>
<dbReference type="EMBL" id="CP120997">
    <property type="protein sequence ID" value="WLQ37219.1"/>
    <property type="molecule type" value="Genomic_DNA"/>
</dbReference>
<keyword evidence="5 8" id="KW-1133">Transmembrane helix</keyword>
<feature type="transmembrane region" description="Helical" evidence="8">
    <location>
        <begin position="213"/>
        <end position="235"/>
    </location>
</feature>
<dbReference type="Proteomes" id="UP001239522">
    <property type="component" value="Chromosome"/>
</dbReference>
<feature type="transmembrane region" description="Helical" evidence="8">
    <location>
        <begin position="130"/>
        <end position="154"/>
    </location>
</feature>
<feature type="transmembrane region" description="Helical" evidence="8">
    <location>
        <begin position="96"/>
        <end position="118"/>
    </location>
</feature>
<evidence type="ECO:0000259" key="9">
    <source>
        <dbReference type="Pfam" id="PF00324"/>
    </source>
</evidence>
<proteinExistence type="predicted"/>
<evidence type="ECO:0000256" key="4">
    <source>
        <dbReference type="ARBA" id="ARBA00022970"/>
    </source>
</evidence>
<feature type="transmembrane region" description="Helical" evidence="8">
    <location>
        <begin position="346"/>
        <end position="364"/>
    </location>
</feature>
<dbReference type="PIRSF" id="PIRSF006060">
    <property type="entry name" value="AA_transporter"/>
    <property type="match status" value="1"/>
</dbReference>
<keyword evidence="11" id="KW-1185">Reference proteome</keyword>
<evidence type="ECO:0000256" key="2">
    <source>
        <dbReference type="ARBA" id="ARBA00022448"/>
    </source>
</evidence>
<keyword evidence="2" id="KW-0813">Transport</keyword>
<gene>
    <name evidence="10" type="ORF">P8A18_28945</name>
</gene>
<feature type="transmembrane region" description="Helical" evidence="8">
    <location>
        <begin position="29"/>
        <end position="51"/>
    </location>
</feature>
<accession>A0ABY9HS80</accession>